<evidence type="ECO:0000256" key="7">
    <source>
        <dbReference type="ARBA" id="ARBA00023157"/>
    </source>
</evidence>
<dbReference type="OrthoDB" id="6038783at2759"/>
<feature type="non-terminal residue" evidence="9">
    <location>
        <position position="1"/>
    </location>
</feature>
<dbReference type="PROSITE" id="PS50068">
    <property type="entry name" value="LDLRA_2"/>
    <property type="match status" value="3"/>
</dbReference>
<reference evidence="10" key="3">
    <citation type="submission" date="2015-06" db="UniProtKB">
        <authorList>
            <consortium name="EnsemblMetazoa"/>
        </authorList>
    </citation>
    <scope>IDENTIFICATION</scope>
</reference>
<feature type="disulfide bond" evidence="8">
    <location>
        <begin position="96"/>
        <end position="111"/>
    </location>
</feature>
<dbReference type="STRING" id="283909.R7VC69"/>
<dbReference type="CDD" id="cd00112">
    <property type="entry name" value="LDLa"/>
    <property type="match status" value="3"/>
</dbReference>
<evidence type="ECO:0000256" key="8">
    <source>
        <dbReference type="PROSITE-ProRule" id="PRU00124"/>
    </source>
</evidence>
<comment type="subcellular location">
    <subcellularLocation>
        <location evidence="2">Endomembrane system</location>
    </subcellularLocation>
    <subcellularLocation>
        <location evidence="1">Membrane</location>
        <topology evidence="1">Single-pass membrane protein</topology>
    </subcellularLocation>
</comment>
<dbReference type="InterPro" id="IPR002172">
    <property type="entry name" value="LDrepeatLR_classA_rpt"/>
</dbReference>
<dbReference type="SUPFAM" id="SSF57424">
    <property type="entry name" value="LDL receptor-like module"/>
    <property type="match status" value="3"/>
</dbReference>
<reference evidence="11" key="1">
    <citation type="submission" date="2012-12" db="EMBL/GenBank/DDBJ databases">
        <authorList>
            <person name="Hellsten U."/>
            <person name="Grimwood J."/>
            <person name="Chapman J.A."/>
            <person name="Shapiro H."/>
            <person name="Aerts A."/>
            <person name="Otillar R.P."/>
            <person name="Terry A.Y."/>
            <person name="Boore J.L."/>
            <person name="Simakov O."/>
            <person name="Marletaz F."/>
            <person name="Cho S.-J."/>
            <person name="Edsinger-Gonzales E."/>
            <person name="Havlak P."/>
            <person name="Kuo D.-H."/>
            <person name="Larsson T."/>
            <person name="Lv J."/>
            <person name="Arendt D."/>
            <person name="Savage R."/>
            <person name="Osoegawa K."/>
            <person name="de Jong P."/>
            <person name="Lindberg D.R."/>
            <person name="Seaver E.C."/>
            <person name="Weisblat D.A."/>
            <person name="Putnam N.H."/>
            <person name="Grigoriev I.V."/>
            <person name="Rokhsar D.S."/>
        </authorList>
    </citation>
    <scope>NUCLEOTIDE SEQUENCE</scope>
    <source>
        <strain evidence="11">I ESC-2004</strain>
    </source>
</reference>
<name>R7VC69_CAPTE</name>
<keyword evidence="6" id="KW-0472">Membrane</keyword>
<dbReference type="AlphaFoldDB" id="R7VC69"/>
<dbReference type="EnsemblMetazoa" id="CapteT104612">
    <property type="protein sequence ID" value="CapteP104612"/>
    <property type="gene ID" value="CapteG104612"/>
</dbReference>
<feature type="disulfide bond" evidence="8">
    <location>
        <begin position="46"/>
        <end position="64"/>
    </location>
</feature>
<dbReference type="InterPro" id="IPR050685">
    <property type="entry name" value="LDLR"/>
</dbReference>
<keyword evidence="11" id="KW-1185">Reference proteome</keyword>
<dbReference type="SMART" id="SM00192">
    <property type="entry name" value="LDLa"/>
    <property type="match status" value="3"/>
</dbReference>
<gene>
    <name evidence="9" type="ORF">CAPTEDRAFT_104612</name>
</gene>
<proteinExistence type="predicted"/>
<organism evidence="9">
    <name type="scientific">Capitella teleta</name>
    <name type="common">Polychaete worm</name>
    <dbReference type="NCBI Taxonomy" id="283909"/>
    <lineage>
        <taxon>Eukaryota</taxon>
        <taxon>Metazoa</taxon>
        <taxon>Spiralia</taxon>
        <taxon>Lophotrochozoa</taxon>
        <taxon>Annelida</taxon>
        <taxon>Polychaeta</taxon>
        <taxon>Sedentaria</taxon>
        <taxon>Scolecida</taxon>
        <taxon>Capitellidae</taxon>
        <taxon>Capitella</taxon>
    </lineage>
</organism>
<sequence length="123" mass="13354">PCGFYCDNDCISADWVCDGAADCYDRSDEKDCGTCVQDENYLPYQCQSGECILSDLLCDGQMDCEDGSDEERLMCARSSFGFQCGDGLCILQTLVCDGVVHCTDKTDEHSCGEFVSTIGASEV</sequence>
<dbReference type="GO" id="GO:0005886">
    <property type="term" value="C:plasma membrane"/>
    <property type="evidence" value="ECO:0007669"/>
    <property type="project" value="TreeGrafter"/>
</dbReference>
<keyword evidence="5" id="KW-1133">Transmembrane helix</keyword>
<dbReference type="Proteomes" id="UP000014760">
    <property type="component" value="Unassembled WGS sequence"/>
</dbReference>
<evidence type="ECO:0000256" key="5">
    <source>
        <dbReference type="ARBA" id="ARBA00022989"/>
    </source>
</evidence>
<evidence type="ECO:0000256" key="3">
    <source>
        <dbReference type="ARBA" id="ARBA00022692"/>
    </source>
</evidence>
<dbReference type="OMA" id="CISATWV"/>
<keyword evidence="7 8" id="KW-1015">Disulfide bond</keyword>
<evidence type="ECO:0000256" key="6">
    <source>
        <dbReference type="ARBA" id="ARBA00023136"/>
    </source>
</evidence>
<dbReference type="PRINTS" id="PR00261">
    <property type="entry name" value="LDLRECEPTOR"/>
</dbReference>
<dbReference type="Gene3D" id="4.10.400.10">
    <property type="entry name" value="Low-density Lipoprotein Receptor"/>
    <property type="match status" value="3"/>
</dbReference>
<dbReference type="InterPro" id="IPR036055">
    <property type="entry name" value="LDL_receptor-like_sf"/>
</dbReference>
<protein>
    <submittedName>
        <fullName evidence="9 10">Uncharacterized protein</fullName>
    </submittedName>
</protein>
<evidence type="ECO:0000313" key="9">
    <source>
        <dbReference type="EMBL" id="ELU16199.1"/>
    </source>
</evidence>
<accession>R7VC69</accession>
<dbReference type="GO" id="GO:0012505">
    <property type="term" value="C:endomembrane system"/>
    <property type="evidence" value="ECO:0007669"/>
    <property type="project" value="UniProtKB-SubCell"/>
</dbReference>
<dbReference type="HOGENOM" id="CLU_085098_1_1_1"/>
<dbReference type="EMBL" id="KB293258">
    <property type="protein sequence ID" value="ELU16199.1"/>
    <property type="molecule type" value="Genomic_DNA"/>
</dbReference>
<dbReference type="PROSITE" id="PS01209">
    <property type="entry name" value="LDLRA_1"/>
    <property type="match status" value="2"/>
</dbReference>
<evidence type="ECO:0000256" key="4">
    <source>
        <dbReference type="ARBA" id="ARBA00022737"/>
    </source>
</evidence>
<dbReference type="EMBL" id="AMQN01017558">
    <property type="status" value="NOT_ANNOTATED_CDS"/>
    <property type="molecule type" value="Genomic_DNA"/>
</dbReference>
<dbReference type="GO" id="GO:0016192">
    <property type="term" value="P:vesicle-mediated transport"/>
    <property type="evidence" value="ECO:0007669"/>
    <property type="project" value="UniProtKB-ARBA"/>
</dbReference>
<dbReference type="PANTHER" id="PTHR24270">
    <property type="entry name" value="LOW-DENSITY LIPOPROTEIN RECEPTOR-RELATED"/>
    <property type="match status" value="1"/>
</dbReference>
<evidence type="ECO:0000313" key="11">
    <source>
        <dbReference type="Proteomes" id="UP000014760"/>
    </source>
</evidence>
<feature type="disulfide bond" evidence="8">
    <location>
        <begin position="84"/>
        <end position="102"/>
    </location>
</feature>
<evidence type="ECO:0000256" key="2">
    <source>
        <dbReference type="ARBA" id="ARBA00004308"/>
    </source>
</evidence>
<evidence type="ECO:0000313" key="10">
    <source>
        <dbReference type="EnsemblMetazoa" id="CapteP104612"/>
    </source>
</evidence>
<dbReference type="Pfam" id="PF00057">
    <property type="entry name" value="Ldl_recept_a"/>
    <property type="match status" value="3"/>
</dbReference>
<evidence type="ECO:0000256" key="1">
    <source>
        <dbReference type="ARBA" id="ARBA00004167"/>
    </source>
</evidence>
<comment type="caution">
    <text evidence="8">Lacks conserved residue(s) required for the propagation of feature annotation.</text>
</comment>
<keyword evidence="4" id="KW-0677">Repeat</keyword>
<feature type="disulfide bond" evidence="8">
    <location>
        <begin position="17"/>
        <end position="32"/>
    </location>
</feature>
<reference evidence="9 11" key="2">
    <citation type="journal article" date="2013" name="Nature">
        <title>Insights into bilaterian evolution from three spiralian genomes.</title>
        <authorList>
            <person name="Simakov O."/>
            <person name="Marletaz F."/>
            <person name="Cho S.J."/>
            <person name="Edsinger-Gonzales E."/>
            <person name="Havlak P."/>
            <person name="Hellsten U."/>
            <person name="Kuo D.H."/>
            <person name="Larsson T."/>
            <person name="Lv J."/>
            <person name="Arendt D."/>
            <person name="Savage R."/>
            <person name="Osoegawa K."/>
            <person name="de Jong P."/>
            <person name="Grimwood J."/>
            <person name="Chapman J.A."/>
            <person name="Shapiro H."/>
            <person name="Aerts A."/>
            <person name="Otillar R.P."/>
            <person name="Terry A.Y."/>
            <person name="Boore J.L."/>
            <person name="Grigoriev I.V."/>
            <person name="Lindberg D.R."/>
            <person name="Seaver E.C."/>
            <person name="Weisblat D.A."/>
            <person name="Putnam N.H."/>
            <person name="Rokhsar D.S."/>
        </authorList>
    </citation>
    <scope>NUCLEOTIDE SEQUENCE</scope>
    <source>
        <strain evidence="9 11">I ESC-2004</strain>
    </source>
</reference>
<dbReference type="InterPro" id="IPR023415">
    <property type="entry name" value="LDLR_class-A_CS"/>
</dbReference>
<dbReference type="PANTHER" id="PTHR24270:SF62">
    <property type="entry name" value="LOW-DENSITY LIPOPROTEIN RECEPTOR-RELATED PROTEIN 2"/>
    <property type="match status" value="1"/>
</dbReference>
<keyword evidence="3" id="KW-0812">Transmembrane</keyword>